<name>A0A7W8HDI8_9FIRM</name>
<dbReference type="EMBL" id="JACHFW010000036">
    <property type="protein sequence ID" value="MBB5266402.1"/>
    <property type="molecule type" value="Genomic_DNA"/>
</dbReference>
<dbReference type="AlphaFoldDB" id="A0A7W8HDI8"/>
<evidence type="ECO:0008006" key="3">
    <source>
        <dbReference type="Google" id="ProtNLM"/>
    </source>
</evidence>
<proteinExistence type="predicted"/>
<keyword evidence="2" id="KW-1185">Reference proteome</keyword>
<evidence type="ECO:0000313" key="1">
    <source>
        <dbReference type="EMBL" id="MBB5266402.1"/>
    </source>
</evidence>
<comment type="caution">
    <text evidence="1">The sequence shown here is derived from an EMBL/GenBank/DDBJ whole genome shotgun (WGS) entry which is preliminary data.</text>
</comment>
<sequence length="870" mass="102397">MEILNIQQKEERKKAIELCKNLLEKHVLIPVIGTGFSQDTQTDNGGRVPSVMDLHAKLFYYIEKYSGYEKKDLNAIKRYNLFDLAGIFWSIYDRISEEGLESFYNYIETNFQNITFQKEFQKAFLQVRWPYLFTLNYDSLIEDYSRDYYSVIPYDRINRYFSREKTKVYKLHGDAKKYIDTEDRKYFILSRDQYIESMMNDQNRSMLNELLTAFASKSILFFGCSLSEELDLLYSSQLAIKEKVRDIDSKQQAIIYISYETDEEAPTSSFSLRQQDMLSQYGVTHVLRIFSEEESKAFFEDLAKITAKIPQPGIDTFLEKYSAMQFDTSKMDATTCRDFLFQENLVWKFLDVHKIIMPSYYVNRLELHKVIDFISKPEPLCFITGNFFSGKTFFLLEVAKYFMAKKVYIFPSGSKLTERQLEALLEKKNSLYCFDARSLTTSQIKTICTEKRLDQIKRNNSTAVIVIDASDAPMYKYIFEARNVAREFRQFWIKSVFEDPEEAEFNKKIGAISLPPYVKNETILDYIVRNQKELMVGSEIDAFFLEPQKELLSQNPKRRTKALIMLATETRIPAKRGIQFRIDGACNEIITCCRKLNGASVIEKDYSVYSGESSGYEFVCNSKYWVIRALSAYAKSHRKNSEIIADAYLSIIKDYRVIYKEDDVKFYQNCEPYYFFDHIQTLFNQRWFKNSSALMNKIYDKLLPILSDSYQFLHQKAKGKLQIARVEIGHRNYKKARATLTEALLNITRAIKLAEQYPKAKNIDETLLHMTYTKGRILIEYSYISQDYIPQTVDACYMLYEMQKNIQHDVYDFTRGTGRDKKSFEEFKQTLILNSSISNFDALDIDKVHFLVKRWTGINFRFEKRKNKSN</sequence>
<dbReference type="Proteomes" id="UP000543642">
    <property type="component" value="Unassembled WGS sequence"/>
</dbReference>
<dbReference type="Pfam" id="PF13289">
    <property type="entry name" value="SIR2_2"/>
    <property type="match status" value="1"/>
</dbReference>
<reference evidence="1 2" key="1">
    <citation type="submission" date="2020-08" db="EMBL/GenBank/DDBJ databases">
        <title>Genomic Encyclopedia of Type Strains, Phase IV (KMG-IV): sequencing the most valuable type-strain genomes for metagenomic binning, comparative biology and taxonomic classification.</title>
        <authorList>
            <person name="Goeker M."/>
        </authorList>
    </citation>
    <scope>NUCLEOTIDE SEQUENCE [LARGE SCALE GENOMIC DNA]</scope>
    <source>
        <strain evidence="1 2">DSM 106146</strain>
    </source>
</reference>
<organism evidence="1 2">
    <name type="scientific">Catenibacillus scindens</name>
    <dbReference type="NCBI Taxonomy" id="673271"/>
    <lineage>
        <taxon>Bacteria</taxon>
        <taxon>Bacillati</taxon>
        <taxon>Bacillota</taxon>
        <taxon>Clostridia</taxon>
        <taxon>Lachnospirales</taxon>
        <taxon>Lachnospiraceae</taxon>
        <taxon>Catenibacillus</taxon>
    </lineage>
</organism>
<accession>A0A7W8HDI8</accession>
<evidence type="ECO:0000313" key="2">
    <source>
        <dbReference type="Proteomes" id="UP000543642"/>
    </source>
</evidence>
<dbReference type="RefSeq" id="WP_183776795.1">
    <property type="nucleotide sequence ID" value="NZ_JACHFW010000036.1"/>
</dbReference>
<gene>
    <name evidence="1" type="ORF">HNP82_003559</name>
</gene>
<protein>
    <recommendedName>
        <fullName evidence="3">SIR2-like domain-containing protein</fullName>
    </recommendedName>
</protein>